<proteinExistence type="predicted"/>
<gene>
    <name evidence="1" type="ORF">N7460_006813</name>
</gene>
<evidence type="ECO:0000313" key="2">
    <source>
        <dbReference type="Proteomes" id="UP001219568"/>
    </source>
</evidence>
<dbReference type="InterPro" id="IPR002110">
    <property type="entry name" value="Ankyrin_rpt"/>
</dbReference>
<dbReference type="AlphaFoldDB" id="A0AAD6IB69"/>
<dbReference type="Gene3D" id="1.25.40.20">
    <property type="entry name" value="Ankyrin repeat-containing domain"/>
    <property type="match status" value="1"/>
</dbReference>
<reference evidence="1" key="2">
    <citation type="submission" date="2023-01" db="EMBL/GenBank/DDBJ databases">
        <authorList>
            <person name="Petersen C."/>
        </authorList>
    </citation>
    <scope>NUCLEOTIDE SEQUENCE</scope>
    <source>
        <strain evidence="1">IBT 15450</strain>
    </source>
</reference>
<sequence length="241" mass="27094">MLFRDAETLREILLFIWKRLHSERTAGISTQPSPLELHDISKDATPDLANSLFARGINIGDAAGPRGESAWHTAVEHQQNPDIMFTWLLKHSGVPSFDSAQFGCTPLMHAVNLDRIDAVLWLAQHSPLETQFSAAECAAKRHTKQSVAILEIIMANLPPFQKSVDSSTKRLIHAVKDGLFAEKRRLDIKKLRHAKVKLSNALEHEKNVRDAEHNAFTKMRFVASYMGIWIPLGNEHLRPAS</sequence>
<comment type="caution">
    <text evidence="1">The sequence shown here is derived from an EMBL/GenBank/DDBJ whole genome shotgun (WGS) entry which is preliminary data.</text>
</comment>
<organism evidence="1 2">
    <name type="scientific">Penicillium canescens</name>
    <dbReference type="NCBI Taxonomy" id="5083"/>
    <lineage>
        <taxon>Eukaryota</taxon>
        <taxon>Fungi</taxon>
        <taxon>Dikarya</taxon>
        <taxon>Ascomycota</taxon>
        <taxon>Pezizomycotina</taxon>
        <taxon>Eurotiomycetes</taxon>
        <taxon>Eurotiomycetidae</taxon>
        <taxon>Eurotiales</taxon>
        <taxon>Aspergillaceae</taxon>
        <taxon>Penicillium</taxon>
    </lineage>
</organism>
<dbReference type="SUPFAM" id="SSF48403">
    <property type="entry name" value="Ankyrin repeat"/>
    <property type="match status" value="1"/>
</dbReference>
<name>A0AAD6IB69_PENCN</name>
<evidence type="ECO:0000313" key="1">
    <source>
        <dbReference type="EMBL" id="KAJ6041423.1"/>
    </source>
</evidence>
<dbReference type="InterPro" id="IPR036770">
    <property type="entry name" value="Ankyrin_rpt-contain_sf"/>
</dbReference>
<dbReference type="Pfam" id="PF12796">
    <property type="entry name" value="Ank_2"/>
    <property type="match status" value="1"/>
</dbReference>
<dbReference type="Proteomes" id="UP001219568">
    <property type="component" value="Unassembled WGS sequence"/>
</dbReference>
<dbReference type="EMBL" id="JAQJZL010000005">
    <property type="protein sequence ID" value="KAJ6041423.1"/>
    <property type="molecule type" value="Genomic_DNA"/>
</dbReference>
<keyword evidence="2" id="KW-1185">Reference proteome</keyword>
<reference evidence="1" key="1">
    <citation type="journal article" date="2023" name="IMA Fungus">
        <title>Comparative genomic study of the Penicillium genus elucidates a diverse pangenome and 15 lateral gene transfer events.</title>
        <authorList>
            <person name="Petersen C."/>
            <person name="Sorensen T."/>
            <person name="Nielsen M.R."/>
            <person name="Sondergaard T.E."/>
            <person name="Sorensen J.L."/>
            <person name="Fitzpatrick D.A."/>
            <person name="Frisvad J.C."/>
            <person name="Nielsen K.L."/>
        </authorList>
    </citation>
    <scope>NUCLEOTIDE SEQUENCE</scope>
    <source>
        <strain evidence="1">IBT 15450</strain>
    </source>
</reference>
<accession>A0AAD6IB69</accession>
<protein>
    <submittedName>
        <fullName evidence="1">Uncharacterized protein</fullName>
    </submittedName>
</protein>